<name>A0A3N4KXI6_9PEZI</name>
<dbReference type="OrthoDB" id="1742084at2759"/>
<dbReference type="AlphaFoldDB" id="A0A3N4KXI6"/>
<dbReference type="GO" id="GO:0006368">
    <property type="term" value="P:transcription elongation by RNA polymerase II"/>
    <property type="evidence" value="ECO:0007669"/>
    <property type="project" value="TreeGrafter"/>
</dbReference>
<dbReference type="InterPro" id="IPR001487">
    <property type="entry name" value="Bromodomain"/>
</dbReference>
<keyword evidence="5 8" id="KW-0103">Bromodomain</keyword>
<dbReference type="GO" id="GO:0003682">
    <property type="term" value="F:chromatin binding"/>
    <property type="evidence" value="ECO:0007669"/>
    <property type="project" value="InterPro"/>
</dbReference>
<dbReference type="Gene3D" id="1.20.920.10">
    <property type="entry name" value="Bromodomain-like"/>
    <property type="match status" value="2"/>
</dbReference>
<sequence>MVTVRNPTPKLSDELFRAMQTVLDALFNQRDPTDSERDLSEAFHDLLPKRQFVDYYKLIKRPQALNPVQLNVKRKTYTAFTDFVKDCAQIFHNAKLYNRHDSVIYEDAETLEGTLSTELGKLRDANVIQQADSELPDLGPLPPPSPSGSQGSPDPEEDSAAEDEEEDEEDDAQEEEEDDGKKRRISTRRRTGKNVKDDDGEGGNESVRKDMNDPRRKRGRPPRVDTPMEVRVKNVLKALRKLKDEASGNLRINAFEKLPEKKEFPEYFQEIKNPIALDLIRKNVKRREYKTFDQFIADMELMFENAKAFNEDDSQLYQDAVMLQEEMRKAAEIEKARKDEDITGGDEGAGGGGKQLRLPLDHIPHKGENYRVGDWIHIINPNDPNKPTVGQIFRTWKDHDGQIWINACWYYRPEQTVHWENKKFYPDEVVKTGQYRDHHIDEVLGKCFVMFFTRYSRGRPKGIDPKRTPIYVCESRYNEVEKHFNKIKTWKSCIPDEVRGQDYDLDSFEKQQVLKKMPSPILHMLPADAKEDDPLPEAKMGVENAPPIIGAVFRRARRENDSPPPEPTPPPPAPMPTPAPASERPARVINPDYHETMSMTQMYKQAHLAASVTSTPTAAASPAPQHQQPHARSPMTPYASHHYTPTRQHSSQGYPSAPPSQHQNAAAAASQALPQKQYNPPAPPTTFTLPDSVTHNIPEETAAQFLRDGEGKLLWFTVPPLDAVEGAGAGLGHSVAWLARRKEIEERKRRWGVEKEERGRREKVRIVEERERQKGVAKEVLVRALDVWKEQMRASVAK</sequence>
<dbReference type="PANTHER" id="PTHR16062:SF21">
    <property type="entry name" value="CHROMATIN STRUCTURE-REMODELING COMPLEX SUBUNIT RSC1-RELATED"/>
    <property type="match status" value="1"/>
</dbReference>
<feature type="region of interest" description="Disordered" evidence="9">
    <location>
        <begin position="336"/>
        <end position="357"/>
    </location>
</feature>
<dbReference type="PANTHER" id="PTHR16062">
    <property type="entry name" value="SWI/SNF-RELATED"/>
    <property type="match status" value="1"/>
</dbReference>
<evidence type="ECO:0000313" key="13">
    <source>
        <dbReference type="Proteomes" id="UP000277580"/>
    </source>
</evidence>
<dbReference type="GO" id="GO:0016586">
    <property type="term" value="C:RSC-type complex"/>
    <property type="evidence" value="ECO:0007669"/>
    <property type="project" value="InterPro"/>
</dbReference>
<evidence type="ECO:0000256" key="7">
    <source>
        <dbReference type="ARBA" id="ARBA00023242"/>
    </source>
</evidence>
<dbReference type="Gene3D" id="2.30.30.490">
    <property type="match status" value="1"/>
</dbReference>
<dbReference type="InterPro" id="IPR037382">
    <property type="entry name" value="Rsc/polybromo"/>
</dbReference>
<gene>
    <name evidence="12" type="ORF">P167DRAFT_518968</name>
</gene>
<dbReference type="InterPro" id="IPR001025">
    <property type="entry name" value="BAH_dom"/>
</dbReference>
<evidence type="ECO:0000259" key="10">
    <source>
        <dbReference type="PROSITE" id="PS50014"/>
    </source>
</evidence>
<dbReference type="InParanoid" id="A0A3N4KXI6"/>
<dbReference type="GO" id="GO:0006338">
    <property type="term" value="P:chromatin remodeling"/>
    <property type="evidence" value="ECO:0007669"/>
    <property type="project" value="InterPro"/>
</dbReference>
<feature type="region of interest" description="Disordered" evidence="9">
    <location>
        <begin position="558"/>
        <end position="585"/>
    </location>
</feature>
<feature type="compositionally biased region" description="Low complexity" evidence="9">
    <location>
        <begin position="609"/>
        <end position="631"/>
    </location>
</feature>
<dbReference type="CDD" id="cd05522">
    <property type="entry name" value="Bromo_Rsc1_2_II"/>
    <property type="match status" value="1"/>
</dbReference>
<evidence type="ECO:0000256" key="5">
    <source>
        <dbReference type="ARBA" id="ARBA00023117"/>
    </source>
</evidence>
<keyword evidence="6" id="KW-0804">Transcription</keyword>
<dbReference type="InterPro" id="IPR036427">
    <property type="entry name" value="Bromodomain-like_sf"/>
</dbReference>
<dbReference type="InterPro" id="IPR043151">
    <property type="entry name" value="BAH_sf"/>
</dbReference>
<evidence type="ECO:0000256" key="3">
    <source>
        <dbReference type="ARBA" id="ARBA00022853"/>
    </source>
</evidence>
<dbReference type="Pfam" id="PF00439">
    <property type="entry name" value="Bromodomain"/>
    <property type="match status" value="2"/>
</dbReference>
<evidence type="ECO:0000256" key="1">
    <source>
        <dbReference type="ARBA" id="ARBA00004123"/>
    </source>
</evidence>
<keyword evidence="3" id="KW-0156">Chromatin regulator</keyword>
<dbReference type="EMBL" id="ML119114">
    <property type="protein sequence ID" value="RPB15247.1"/>
    <property type="molecule type" value="Genomic_DNA"/>
</dbReference>
<feature type="domain" description="Bromo" evidence="10">
    <location>
        <begin position="35"/>
        <end position="105"/>
    </location>
</feature>
<proteinExistence type="predicted"/>
<evidence type="ECO:0000259" key="11">
    <source>
        <dbReference type="PROSITE" id="PS51038"/>
    </source>
</evidence>
<feature type="region of interest" description="Disordered" evidence="9">
    <location>
        <begin position="609"/>
        <end position="693"/>
    </location>
</feature>
<keyword evidence="4" id="KW-0805">Transcription regulation</keyword>
<accession>A0A3N4KXI6</accession>
<dbReference type="CDD" id="cd04717">
    <property type="entry name" value="BAH_polybromo"/>
    <property type="match status" value="1"/>
</dbReference>
<keyword evidence="2" id="KW-0677">Repeat</keyword>
<evidence type="ECO:0000256" key="8">
    <source>
        <dbReference type="PROSITE-ProRule" id="PRU00035"/>
    </source>
</evidence>
<organism evidence="12 13">
    <name type="scientific">Morchella conica CCBAS932</name>
    <dbReference type="NCBI Taxonomy" id="1392247"/>
    <lineage>
        <taxon>Eukaryota</taxon>
        <taxon>Fungi</taxon>
        <taxon>Dikarya</taxon>
        <taxon>Ascomycota</taxon>
        <taxon>Pezizomycotina</taxon>
        <taxon>Pezizomycetes</taxon>
        <taxon>Pezizales</taxon>
        <taxon>Morchellaceae</taxon>
        <taxon>Morchella</taxon>
    </lineage>
</organism>
<keyword evidence="13" id="KW-1185">Reference proteome</keyword>
<dbReference type="Pfam" id="PF01426">
    <property type="entry name" value="BAH"/>
    <property type="match status" value="1"/>
</dbReference>
<feature type="region of interest" description="Disordered" evidence="9">
    <location>
        <begin position="133"/>
        <end position="225"/>
    </location>
</feature>
<evidence type="ECO:0000313" key="12">
    <source>
        <dbReference type="EMBL" id="RPB15247.1"/>
    </source>
</evidence>
<dbReference type="InterPro" id="IPR048047">
    <property type="entry name" value="RSC1/2_bromodom"/>
</dbReference>
<dbReference type="PROSITE" id="PS50014">
    <property type="entry name" value="BROMODOMAIN_2"/>
    <property type="match status" value="2"/>
</dbReference>
<evidence type="ECO:0000256" key="9">
    <source>
        <dbReference type="SAM" id="MobiDB-lite"/>
    </source>
</evidence>
<comment type="subcellular location">
    <subcellularLocation>
        <location evidence="1">Nucleus</location>
    </subcellularLocation>
</comment>
<dbReference type="SMART" id="SM00297">
    <property type="entry name" value="BROMO"/>
    <property type="match status" value="2"/>
</dbReference>
<feature type="compositionally biased region" description="Acidic residues" evidence="9">
    <location>
        <begin position="154"/>
        <end position="178"/>
    </location>
</feature>
<feature type="compositionally biased region" description="Pro residues" evidence="9">
    <location>
        <begin position="562"/>
        <end position="579"/>
    </location>
</feature>
<evidence type="ECO:0000256" key="6">
    <source>
        <dbReference type="ARBA" id="ARBA00023163"/>
    </source>
</evidence>
<dbReference type="SMART" id="SM00439">
    <property type="entry name" value="BAH"/>
    <property type="match status" value="1"/>
</dbReference>
<dbReference type="Proteomes" id="UP000277580">
    <property type="component" value="Unassembled WGS sequence"/>
</dbReference>
<dbReference type="STRING" id="1392247.A0A3N4KXI6"/>
<keyword evidence="7" id="KW-0539">Nucleus</keyword>
<feature type="domain" description="Bromo" evidence="10">
    <location>
        <begin position="247"/>
        <end position="317"/>
    </location>
</feature>
<protein>
    <submittedName>
        <fullName evidence="12">Bromodomain-containing protein</fullName>
    </submittedName>
</protein>
<reference evidence="12 13" key="1">
    <citation type="journal article" date="2018" name="Nat. Ecol. Evol.">
        <title>Pezizomycetes genomes reveal the molecular basis of ectomycorrhizal truffle lifestyle.</title>
        <authorList>
            <person name="Murat C."/>
            <person name="Payen T."/>
            <person name="Noel B."/>
            <person name="Kuo A."/>
            <person name="Morin E."/>
            <person name="Chen J."/>
            <person name="Kohler A."/>
            <person name="Krizsan K."/>
            <person name="Balestrini R."/>
            <person name="Da Silva C."/>
            <person name="Montanini B."/>
            <person name="Hainaut M."/>
            <person name="Levati E."/>
            <person name="Barry K.W."/>
            <person name="Belfiori B."/>
            <person name="Cichocki N."/>
            <person name="Clum A."/>
            <person name="Dockter R.B."/>
            <person name="Fauchery L."/>
            <person name="Guy J."/>
            <person name="Iotti M."/>
            <person name="Le Tacon F."/>
            <person name="Lindquist E.A."/>
            <person name="Lipzen A."/>
            <person name="Malagnac F."/>
            <person name="Mello A."/>
            <person name="Molinier V."/>
            <person name="Miyauchi S."/>
            <person name="Poulain J."/>
            <person name="Riccioni C."/>
            <person name="Rubini A."/>
            <person name="Sitrit Y."/>
            <person name="Splivallo R."/>
            <person name="Traeger S."/>
            <person name="Wang M."/>
            <person name="Zifcakova L."/>
            <person name="Wipf D."/>
            <person name="Zambonelli A."/>
            <person name="Paolocci F."/>
            <person name="Nowrousian M."/>
            <person name="Ottonello S."/>
            <person name="Baldrian P."/>
            <person name="Spatafora J.W."/>
            <person name="Henrissat B."/>
            <person name="Nagy L.G."/>
            <person name="Aury J.M."/>
            <person name="Wincker P."/>
            <person name="Grigoriev I.V."/>
            <person name="Bonfante P."/>
            <person name="Martin F.M."/>
        </authorList>
    </citation>
    <scope>NUCLEOTIDE SEQUENCE [LARGE SCALE GENOMIC DNA]</scope>
    <source>
        <strain evidence="12 13">CCBAS932</strain>
    </source>
</reference>
<feature type="domain" description="BAH" evidence="11">
    <location>
        <begin position="368"/>
        <end position="488"/>
    </location>
</feature>
<feature type="compositionally biased region" description="Basic residues" evidence="9">
    <location>
        <begin position="182"/>
        <end position="193"/>
    </location>
</feature>
<evidence type="ECO:0000256" key="4">
    <source>
        <dbReference type="ARBA" id="ARBA00023015"/>
    </source>
</evidence>
<dbReference type="SUPFAM" id="SSF47370">
    <property type="entry name" value="Bromodomain"/>
    <property type="match status" value="2"/>
</dbReference>
<dbReference type="FunCoup" id="A0A3N4KXI6">
    <property type="interactions" value="297"/>
</dbReference>
<dbReference type="CDD" id="cd04369">
    <property type="entry name" value="Bromodomain"/>
    <property type="match status" value="1"/>
</dbReference>
<feature type="compositionally biased region" description="Low complexity" evidence="9">
    <location>
        <begin position="659"/>
        <end position="675"/>
    </location>
</feature>
<feature type="compositionally biased region" description="Polar residues" evidence="9">
    <location>
        <begin position="643"/>
        <end position="654"/>
    </location>
</feature>
<evidence type="ECO:0000256" key="2">
    <source>
        <dbReference type="ARBA" id="ARBA00022737"/>
    </source>
</evidence>
<feature type="compositionally biased region" description="Gly residues" evidence="9">
    <location>
        <begin position="345"/>
        <end position="354"/>
    </location>
</feature>
<dbReference type="PROSITE" id="PS51038">
    <property type="entry name" value="BAH"/>
    <property type="match status" value="1"/>
</dbReference>
<dbReference type="PRINTS" id="PR00503">
    <property type="entry name" value="BROMODOMAIN"/>
</dbReference>